<protein>
    <submittedName>
        <fullName evidence="1">Uncharacterized protein</fullName>
    </submittedName>
</protein>
<dbReference type="EMBL" id="VSWC01000053">
    <property type="protein sequence ID" value="KAA1101684.1"/>
    <property type="molecule type" value="Genomic_DNA"/>
</dbReference>
<keyword evidence="2" id="KW-1185">Reference proteome</keyword>
<accession>A0A5B0PM14</accession>
<reference evidence="1 2" key="1">
    <citation type="submission" date="2019-05" db="EMBL/GenBank/DDBJ databases">
        <title>Emergence of the Ug99 lineage of the wheat stem rust pathogen through somatic hybridization.</title>
        <authorList>
            <person name="Li F."/>
            <person name="Upadhyaya N.M."/>
            <person name="Sperschneider J."/>
            <person name="Matny O."/>
            <person name="Nguyen-Phuc H."/>
            <person name="Mago R."/>
            <person name="Raley C."/>
            <person name="Miller M.E."/>
            <person name="Silverstein K.A.T."/>
            <person name="Henningsen E."/>
            <person name="Hirsch C.D."/>
            <person name="Visser B."/>
            <person name="Pretorius Z.A."/>
            <person name="Steffenson B.J."/>
            <person name="Schwessinger B."/>
            <person name="Dodds P.N."/>
            <person name="Figueroa M."/>
        </authorList>
    </citation>
    <scope>NUCLEOTIDE SEQUENCE [LARGE SCALE GENOMIC DNA]</scope>
    <source>
        <strain evidence="1">21-0</strain>
    </source>
</reference>
<sequence length="75" mass="8025">MGFGSLRRKTNGLIDDGCRGLVTDRLVSSIYCRIGVQLSRTQVWSVAADVAAGCGLKVELDPQRQVSQQADATAD</sequence>
<gene>
    <name evidence="1" type="ORF">PGT21_027645</name>
</gene>
<name>A0A5B0PM14_PUCGR</name>
<dbReference type="AlphaFoldDB" id="A0A5B0PM14"/>
<proteinExistence type="predicted"/>
<dbReference type="Proteomes" id="UP000324748">
    <property type="component" value="Unassembled WGS sequence"/>
</dbReference>
<organism evidence="1 2">
    <name type="scientific">Puccinia graminis f. sp. tritici</name>
    <dbReference type="NCBI Taxonomy" id="56615"/>
    <lineage>
        <taxon>Eukaryota</taxon>
        <taxon>Fungi</taxon>
        <taxon>Dikarya</taxon>
        <taxon>Basidiomycota</taxon>
        <taxon>Pucciniomycotina</taxon>
        <taxon>Pucciniomycetes</taxon>
        <taxon>Pucciniales</taxon>
        <taxon>Pucciniaceae</taxon>
        <taxon>Puccinia</taxon>
    </lineage>
</organism>
<evidence type="ECO:0000313" key="2">
    <source>
        <dbReference type="Proteomes" id="UP000324748"/>
    </source>
</evidence>
<evidence type="ECO:0000313" key="1">
    <source>
        <dbReference type="EMBL" id="KAA1101684.1"/>
    </source>
</evidence>
<comment type="caution">
    <text evidence="1">The sequence shown here is derived from an EMBL/GenBank/DDBJ whole genome shotgun (WGS) entry which is preliminary data.</text>
</comment>